<dbReference type="EMBL" id="NAJN01001186">
    <property type="protein sequence ID" value="TKA65041.1"/>
    <property type="molecule type" value="Genomic_DNA"/>
</dbReference>
<dbReference type="STRING" id="331657.A0A4U0WPQ3"/>
<accession>A0A4U0WPQ3</accession>
<organism evidence="1 2">
    <name type="scientific">Cryomyces minteri</name>
    <dbReference type="NCBI Taxonomy" id="331657"/>
    <lineage>
        <taxon>Eukaryota</taxon>
        <taxon>Fungi</taxon>
        <taxon>Dikarya</taxon>
        <taxon>Ascomycota</taxon>
        <taxon>Pezizomycotina</taxon>
        <taxon>Dothideomycetes</taxon>
        <taxon>Dothideomycetes incertae sedis</taxon>
        <taxon>Cryomyces</taxon>
    </lineage>
</organism>
<dbReference type="AlphaFoldDB" id="A0A4U0WPQ3"/>
<dbReference type="Proteomes" id="UP000308768">
    <property type="component" value="Unassembled WGS sequence"/>
</dbReference>
<keyword evidence="2" id="KW-1185">Reference proteome</keyword>
<dbReference type="Gene3D" id="2.40.160.20">
    <property type="match status" value="1"/>
</dbReference>
<evidence type="ECO:0000313" key="2">
    <source>
        <dbReference type="Proteomes" id="UP000308768"/>
    </source>
</evidence>
<dbReference type="Pfam" id="PF11578">
    <property type="entry name" value="DUF3237"/>
    <property type="match status" value="1"/>
</dbReference>
<sequence>MAPKLEQVFTLRAFLSKEDLLAFGPIKGPQLVQGGSDWLLLDPTTNIAHLDIRTQARTAEGGYIYMHYPGILRMDDATQKALQWSPDAKTTRSEDHYFMTTPIYETSSEELKWIEQSLFIGHGHWHIPGDGTQAVEYEIYKVVSA</sequence>
<evidence type="ECO:0000313" key="1">
    <source>
        <dbReference type="EMBL" id="TKA65041.1"/>
    </source>
</evidence>
<dbReference type="OrthoDB" id="2544694at2759"/>
<name>A0A4U0WPQ3_9PEZI</name>
<protein>
    <submittedName>
        <fullName evidence="1">Uncharacterized protein</fullName>
    </submittedName>
</protein>
<gene>
    <name evidence="1" type="ORF">B0A49_09992</name>
</gene>
<comment type="caution">
    <text evidence="1">The sequence shown here is derived from an EMBL/GenBank/DDBJ whole genome shotgun (WGS) entry which is preliminary data.</text>
</comment>
<reference evidence="1 2" key="1">
    <citation type="submission" date="2017-03" db="EMBL/GenBank/DDBJ databases">
        <title>Genomes of endolithic fungi from Antarctica.</title>
        <authorList>
            <person name="Coleine C."/>
            <person name="Masonjones S."/>
            <person name="Stajich J.E."/>
        </authorList>
    </citation>
    <scope>NUCLEOTIDE SEQUENCE [LARGE SCALE GENOMIC DNA]</scope>
    <source>
        <strain evidence="1 2">CCFEE 5187</strain>
    </source>
</reference>
<proteinExistence type="predicted"/>